<proteinExistence type="predicted"/>
<protein>
    <submittedName>
        <fullName evidence="1">Uncharacterized protein</fullName>
    </submittedName>
</protein>
<dbReference type="Proteomes" id="UP000813461">
    <property type="component" value="Unassembled WGS sequence"/>
</dbReference>
<evidence type="ECO:0000313" key="1">
    <source>
        <dbReference type="EMBL" id="KAH7082266.1"/>
    </source>
</evidence>
<sequence length="250" mass="29491">MPSWSWVSLGPVREFYLGEDPDDASIRDVENKRHRLKIPDTRSSTKRDEVHVQVLQAHEGRQPSWSDFSHLEYWKDRKVIPEGGPFLKLNGSVVDVVTIDIGFDNFWEAEFCRRWMTKRAYAHTTTVPLKPLRAYFDHVHVLPDMGKLFEDFNNNACQYSSPDWKLLYVHIWVIDSDTYVGALPYHKTSWGEIIDNPVLSRLRNAPPLRTWISVFLIIRPRGMHWERIGLAMTMEDLDFRQWPRETIVLR</sequence>
<dbReference type="AlphaFoldDB" id="A0A8K0R1Y3"/>
<accession>A0A8K0R1Y3</accession>
<reference evidence="1" key="1">
    <citation type="journal article" date="2021" name="Nat. Commun.">
        <title>Genetic determinants of endophytism in the Arabidopsis root mycobiome.</title>
        <authorList>
            <person name="Mesny F."/>
            <person name="Miyauchi S."/>
            <person name="Thiergart T."/>
            <person name="Pickel B."/>
            <person name="Atanasova L."/>
            <person name="Karlsson M."/>
            <person name="Huettel B."/>
            <person name="Barry K.W."/>
            <person name="Haridas S."/>
            <person name="Chen C."/>
            <person name="Bauer D."/>
            <person name="Andreopoulos W."/>
            <person name="Pangilinan J."/>
            <person name="LaButti K."/>
            <person name="Riley R."/>
            <person name="Lipzen A."/>
            <person name="Clum A."/>
            <person name="Drula E."/>
            <person name="Henrissat B."/>
            <person name="Kohler A."/>
            <person name="Grigoriev I.V."/>
            <person name="Martin F.M."/>
            <person name="Hacquard S."/>
        </authorList>
    </citation>
    <scope>NUCLEOTIDE SEQUENCE</scope>
    <source>
        <strain evidence="1">MPI-SDFR-AT-0120</strain>
    </source>
</reference>
<keyword evidence="2" id="KW-1185">Reference proteome</keyword>
<dbReference type="EMBL" id="JAGMVJ010000014">
    <property type="protein sequence ID" value="KAH7082266.1"/>
    <property type="molecule type" value="Genomic_DNA"/>
</dbReference>
<organism evidence="1 2">
    <name type="scientific">Paraphoma chrysanthemicola</name>
    <dbReference type="NCBI Taxonomy" id="798071"/>
    <lineage>
        <taxon>Eukaryota</taxon>
        <taxon>Fungi</taxon>
        <taxon>Dikarya</taxon>
        <taxon>Ascomycota</taxon>
        <taxon>Pezizomycotina</taxon>
        <taxon>Dothideomycetes</taxon>
        <taxon>Pleosporomycetidae</taxon>
        <taxon>Pleosporales</taxon>
        <taxon>Pleosporineae</taxon>
        <taxon>Phaeosphaeriaceae</taxon>
        <taxon>Paraphoma</taxon>
    </lineage>
</organism>
<name>A0A8K0R1Y3_9PLEO</name>
<evidence type="ECO:0000313" key="2">
    <source>
        <dbReference type="Proteomes" id="UP000813461"/>
    </source>
</evidence>
<comment type="caution">
    <text evidence="1">The sequence shown here is derived from an EMBL/GenBank/DDBJ whole genome shotgun (WGS) entry which is preliminary data.</text>
</comment>
<gene>
    <name evidence="1" type="ORF">FB567DRAFT_594756</name>
</gene>